<proteinExistence type="predicted"/>
<sequence>MENVNRGAIFKNDSKQKDTHPDYRGKINWGGVDIEVSMWIKESKEGKKYFSVSLQEPYKKVENTSDKIARVNNNDDSGLPF</sequence>
<feature type="region of interest" description="Disordered" evidence="1">
    <location>
        <begin position="1"/>
        <end position="24"/>
    </location>
</feature>
<dbReference type="InterPro" id="IPR007948">
    <property type="entry name" value="DUF736"/>
</dbReference>
<reference evidence="2" key="1">
    <citation type="submission" date="2020-04" db="EMBL/GenBank/DDBJ databases">
        <authorList>
            <person name="Chiriac C."/>
            <person name="Salcher M."/>
            <person name="Ghai R."/>
            <person name="Kavagutti S V."/>
        </authorList>
    </citation>
    <scope>NUCLEOTIDE SEQUENCE</scope>
</reference>
<evidence type="ECO:0000313" key="2">
    <source>
        <dbReference type="EMBL" id="CAB4142053.1"/>
    </source>
</evidence>
<gene>
    <name evidence="2" type="ORF">UFOVP425_21</name>
</gene>
<protein>
    <submittedName>
        <fullName evidence="2">Uncharacterized protein</fullName>
    </submittedName>
</protein>
<name>A0A6J5M9Q5_9CAUD</name>
<accession>A0A6J5M9Q5</accession>
<evidence type="ECO:0000256" key="1">
    <source>
        <dbReference type="SAM" id="MobiDB-lite"/>
    </source>
</evidence>
<organism evidence="2">
    <name type="scientific">uncultured Caudovirales phage</name>
    <dbReference type="NCBI Taxonomy" id="2100421"/>
    <lineage>
        <taxon>Viruses</taxon>
        <taxon>Duplodnaviria</taxon>
        <taxon>Heunggongvirae</taxon>
        <taxon>Uroviricota</taxon>
        <taxon>Caudoviricetes</taxon>
        <taxon>Peduoviridae</taxon>
        <taxon>Maltschvirus</taxon>
        <taxon>Maltschvirus maltsch</taxon>
    </lineage>
</organism>
<dbReference type="EMBL" id="LR796399">
    <property type="protein sequence ID" value="CAB4142053.1"/>
    <property type="molecule type" value="Genomic_DNA"/>
</dbReference>
<dbReference type="Pfam" id="PF05284">
    <property type="entry name" value="DUF736"/>
    <property type="match status" value="1"/>
</dbReference>
<feature type="compositionally biased region" description="Basic and acidic residues" evidence="1">
    <location>
        <begin position="12"/>
        <end position="24"/>
    </location>
</feature>